<evidence type="ECO:0008006" key="4">
    <source>
        <dbReference type="Google" id="ProtNLM"/>
    </source>
</evidence>
<reference evidence="2 3" key="1">
    <citation type="submission" date="2024-01" db="EMBL/GenBank/DDBJ databases">
        <title>Complete genome of Cladobotryum mycophilum ATHUM6906.</title>
        <authorList>
            <person name="Christinaki A.C."/>
            <person name="Myridakis A.I."/>
            <person name="Kouvelis V.N."/>
        </authorList>
    </citation>
    <scope>NUCLEOTIDE SEQUENCE [LARGE SCALE GENOMIC DNA]</scope>
    <source>
        <strain evidence="2 3">ATHUM6906</strain>
    </source>
</reference>
<evidence type="ECO:0000256" key="1">
    <source>
        <dbReference type="SAM" id="Phobius"/>
    </source>
</evidence>
<accession>A0ABR0SKF2</accession>
<feature type="transmembrane region" description="Helical" evidence="1">
    <location>
        <begin position="78"/>
        <end position="103"/>
    </location>
</feature>
<feature type="transmembrane region" description="Helical" evidence="1">
    <location>
        <begin position="49"/>
        <end position="71"/>
    </location>
</feature>
<proteinExistence type="predicted"/>
<dbReference type="Proteomes" id="UP001338125">
    <property type="component" value="Unassembled WGS sequence"/>
</dbReference>
<dbReference type="EMBL" id="JAVFKD010000012">
    <property type="protein sequence ID" value="KAK5992609.1"/>
    <property type="molecule type" value="Genomic_DNA"/>
</dbReference>
<protein>
    <recommendedName>
        <fullName evidence="4">MARVEL domain-containing protein</fullName>
    </recommendedName>
</protein>
<keyword evidence="1" id="KW-0472">Membrane</keyword>
<comment type="caution">
    <text evidence="2">The sequence shown here is derived from an EMBL/GenBank/DDBJ whole genome shotgun (WGS) entry which is preliminary data.</text>
</comment>
<evidence type="ECO:0000313" key="3">
    <source>
        <dbReference type="Proteomes" id="UP001338125"/>
    </source>
</evidence>
<keyword evidence="1" id="KW-0812">Transmembrane</keyword>
<evidence type="ECO:0000313" key="2">
    <source>
        <dbReference type="EMBL" id="KAK5992609.1"/>
    </source>
</evidence>
<sequence>MGSPPAFGALGATFTMMRIFQAVSLITIIGLTSNFVAELVSESYSAPSALVGTLIVACLTMVYIAITYILYWDHMLPLLIATAADGLCFIASTVVACVVGKPVSYLSCEKFPSKGNTATFIYSLFVNVKKVTANEYEWVDPSKTSCYELKAVWGFSIATSIMFFMSAITCICLWKRIKGNADRPQKLNDYE</sequence>
<organism evidence="2 3">
    <name type="scientific">Cladobotryum mycophilum</name>
    <dbReference type="NCBI Taxonomy" id="491253"/>
    <lineage>
        <taxon>Eukaryota</taxon>
        <taxon>Fungi</taxon>
        <taxon>Dikarya</taxon>
        <taxon>Ascomycota</taxon>
        <taxon>Pezizomycotina</taxon>
        <taxon>Sordariomycetes</taxon>
        <taxon>Hypocreomycetidae</taxon>
        <taxon>Hypocreales</taxon>
        <taxon>Hypocreaceae</taxon>
        <taxon>Cladobotryum</taxon>
    </lineage>
</organism>
<gene>
    <name evidence="2" type="ORF">PT974_06023</name>
</gene>
<keyword evidence="3" id="KW-1185">Reference proteome</keyword>
<feature type="transmembrane region" description="Helical" evidence="1">
    <location>
        <begin position="151"/>
        <end position="174"/>
    </location>
</feature>
<name>A0ABR0SKF2_9HYPO</name>
<keyword evidence="1" id="KW-1133">Transmembrane helix</keyword>